<name>A0ACD5A883_9ACTN</name>
<gene>
    <name evidence="1" type="ORF">V2W30_08035</name>
</gene>
<dbReference type="EMBL" id="CP146022">
    <property type="protein sequence ID" value="WWQ63300.1"/>
    <property type="molecule type" value="Genomic_DNA"/>
</dbReference>
<sequence>MDHVPVLWTAAYAPHHPRLLRAASRGLLRLRCFLRRLALADHTIGGGY</sequence>
<evidence type="ECO:0000313" key="1">
    <source>
        <dbReference type="EMBL" id="WWQ63300.1"/>
    </source>
</evidence>
<keyword evidence="2" id="KW-1185">Reference proteome</keyword>
<organism evidence="1 2">
    <name type="scientific">Streptomyces citrinus</name>
    <dbReference type="NCBI Taxonomy" id="3118173"/>
    <lineage>
        <taxon>Bacteria</taxon>
        <taxon>Bacillati</taxon>
        <taxon>Actinomycetota</taxon>
        <taxon>Actinomycetes</taxon>
        <taxon>Kitasatosporales</taxon>
        <taxon>Streptomycetaceae</taxon>
        <taxon>Streptomyces</taxon>
    </lineage>
</organism>
<proteinExistence type="predicted"/>
<accession>A0ACD5A883</accession>
<reference evidence="1" key="1">
    <citation type="journal article" date="2025" name="Int. J. Syst. Evol. Microbiol.">
        <title>Streptomyces citrinus sp. nov., with yellow diffusible pigment.</title>
        <authorList>
            <person name="He Y."/>
            <person name="Yang E."/>
            <person name="Xu J."/>
            <person name="Sun Y."/>
            <person name="Sun L."/>
        </authorList>
    </citation>
    <scope>NUCLEOTIDE SEQUENCE</scope>
    <source>
        <strain evidence="1">Q6</strain>
    </source>
</reference>
<evidence type="ECO:0000313" key="2">
    <source>
        <dbReference type="Proteomes" id="UP001432251"/>
    </source>
</evidence>
<dbReference type="Proteomes" id="UP001432251">
    <property type="component" value="Chromosome"/>
</dbReference>
<protein>
    <submittedName>
        <fullName evidence="1">Uncharacterized protein</fullName>
    </submittedName>
</protein>